<gene>
    <name evidence="2" type="ORF">BO88DRAFT_40050</name>
</gene>
<dbReference type="EMBL" id="KZ821623">
    <property type="protein sequence ID" value="PYH69714.1"/>
    <property type="molecule type" value="Genomic_DNA"/>
</dbReference>
<sequence>MVAVFPRSWLVSISLVHCYFPPHKPPFYSVGQTDPALTYSKPLDKMVFGGVFLPVYFLFLLFSLIFLCDFISLLVHPHTHCISG</sequence>
<proteinExistence type="predicted"/>
<evidence type="ECO:0000256" key="1">
    <source>
        <dbReference type="SAM" id="Phobius"/>
    </source>
</evidence>
<reference evidence="2" key="1">
    <citation type="submission" date="2016-12" db="EMBL/GenBank/DDBJ databases">
        <title>The genomes of Aspergillus section Nigri reveals drivers in fungal speciation.</title>
        <authorList>
            <consortium name="DOE Joint Genome Institute"/>
            <person name="Vesth T.C."/>
            <person name="Nybo J."/>
            <person name="Theobald S."/>
            <person name="Brandl J."/>
            <person name="Frisvad J.C."/>
            <person name="Nielsen K.F."/>
            <person name="Lyhne E.K."/>
            <person name="Kogle M.E."/>
            <person name="Kuo A."/>
            <person name="Riley R."/>
            <person name="Clum A."/>
            <person name="Nolan M."/>
            <person name="Lipzen A."/>
            <person name="Salamov A."/>
            <person name="Henrissat B."/>
            <person name="Wiebenga A."/>
            <person name="De Vries R.P."/>
            <person name="Grigoriev I.V."/>
            <person name="Mortensen U.H."/>
            <person name="Andersen M.R."/>
            <person name="Baker S.E."/>
        </authorList>
    </citation>
    <scope>NUCLEOTIDE SEQUENCE [LARGE SCALE GENOMIC DNA]</scope>
    <source>
        <strain evidence="2">CBS 113365</strain>
    </source>
</reference>
<keyword evidence="1" id="KW-1133">Transmembrane helix</keyword>
<evidence type="ECO:0000313" key="3">
    <source>
        <dbReference type="Proteomes" id="UP000248405"/>
    </source>
</evidence>
<organism evidence="2 3">
    <name type="scientific">Aspergillus vadensis (strain CBS 113365 / IMI 142717 / IBT 24658)</name>
    <dbReference type="NCBI Taxonomy" id="1448311"/>
    <lineage>
        <taxon>Eukaryota</taxon>
        <taxon>Fungi</taxon>
        <taxon>Dikarya</taxon>
        <taxon>Ascomycota</taxon>
        <taxon>Pezizomycotina</taxon>
        <taxon>Eurotiomycetes</taxon>
        <taxon>Eurotiomycetidae</taxon>
        <taxon>Eurotiales</taxon>
        <taxon>Aspergillaceae</taxon>
        <taxon>Aspergillus</taxon>
        <taxon>Aspergillus subgen. Circumdati</taxon>
    </lineage>
</organism>
<dbReference type="RefSeq" id="XP_025563508.1">
    <property type="nucleotide sequence ID" value="XM_025705589.1"/>
</dbReference>
<dbReference type="AlphaFoldDB" id="A0A319BCR3"/>
<protein>
    <submittedName>
        <fullName evidence="2">Uncharacterized protein</fullName>
    </submittedName>
</protein>
<feature type="transmembrane region" description="Helical" evidence="1">
    <location>
        <begin position="51"/>
        <end position="75"/>
    </location>
</feature>
<accession>A0A319BCR3</accession>
<dbReference type="Proteomes" id="UP000248405">
    <property type="component" value="Unassembled WGS sequence"/>
</dbReference>
<evidence type="ECO:0000313" key="2">
    <source>
        <dbReference type="EMBL" id="PYH69714.1"/>
    </source>
</evidence>
<name>A0A319BCR3_ASPVC</name>
<dbReference type="GeneID" id="37210181"/>
<keyword evidence="1" id="KW-0812">Transmembrane</keyword>
<keyword evidence="1" id="KW-0472">Membrane</keyword>
<keyword evidence="3" id="KW-1185">Reference proteome</keyword>